<feature type="domain" description="DUF5652" evidence="2">
    <location>
        <begin position="13"/>
        <end position="64"/>
    </location>
</feature>
<feature type="transmembrane region" description="Helical" evidence="1">
    <location>
        <begin position="15"/>
        <end position="36"/>
    </location>
</feature>
<keyword evidence="1" id="KW-0472">Membrane</keyword>
<name>A0A1F5YVG9_9BACT</name>
<evidence type="ECO:0000259" key="2">
    <source>
        <dbReference type="Pfam" id="PF18893"/>
    </source>
</evidence>
<dbReference type="STRING" id="1798374.A2Z33_03050"/>
<dbReference type="Proteomes" id="UP000178448">
    <property type="component" value="Unassembled WGS sequence"/>
</dbReference>
<dbReference type="AlphaFoldDB" id="A0A1F5YVG9"/>
<accession>A0A1F5YVG9</accession>
<proteinExistence type="predicted"/>
<evidence type="ECO:0000256" key="1">
    <source>
        <dbReference type="SAM" id="Phobius"/>
    </source>
</evidence>
<evidence type="ECO:0000313" key="4">
    <source>
        <dbReference type="Proteomes" id="UP000178448"/>
    </source>
</evidence>
<dbReference type="Pfam" id="PF18893">
    <property type="entry name" value="DUF5652"/>
    <property type="match status" value="1"/>
</dbReference>
<comment type="caution">
    <text evidence="3">The sequence shown here is derived from an EMBL/GenBank/DDBJ whole genome shotgun (WGS) entry which is preliminary data.</text>
</comment>
<dbReference type="InterPro" id="IPR043712">
    <property type="entry name" value="DUF5652"/>
</dbReference>
<reference evidence="3 4" key="1">
    <citation type="journal article" date="2016" name="Nat. Commun.">
        <title>Thousands of microbial genomes shed light on interconnected biogeochemical processes in an aquifer system.</title>
        <authorList>
            <person name="Anantharaman K."/>
            <person name="Brown C.T."/>
            <person name="Hug L.A."/>
            <person name="Sharon I."/>
            <person name="Castelle C.J."/>
            <person name="Probst A.J."/>
            <person name="Thomas B.C."/>
            <person name="Singh A."/>
            <person name="Wilkins M.J."/>
            <person name="Karaoz U."/>
            <person name="Brodie E.L."/>
            <person name="Williams K.H."/>
            <person name="Hubbard S.S."/>
            <person name="Banfield J.F."/>
        </authorList>
    </citation>
    <scope>NUCLEOTIDE SEQUENCE [LARGE SCALE GENOMIC DNA]</scope>
</reference>
<sequence length="80" mass="9340">MFNPMVIGNAIRNPVIITVLALWSLVWTALSLWHAARRGEKRWFVWFLLVHTAGIVEIAYLYFVVGITKHPRNERVRRPA</sequence>
<protein>
    <recommendedName>
        <fullName evidence="2">DUF5652 domain-containing protein</fullName>
    </recommendedName>
</protein>
<evidence type="ECO:0000313" key="3">
    <source>
        <dbReference type="EMBL" id="OGG04115.1"/>
    </source>
</evidence>
<keyword evidence="1" id="KW-0812">Transmembrane</keyword>
<dbReference type="EMBL" id="MFJD01000004">
    <property type="protein sequence ID" value="OGG04115.1"/>
    <property type="molecule type" value="Genomic_DNA"/>
</dbReference>
<feature type="transmembrane region" description="Helical" evidence="1">
    <location>
        <begin position="43"/>
        <end position="63"/>
    </location>
</feature>
<gene>
    <name evidence="3" type="ORF">A2Z33_03050</name>
</gene>
<keyword evidence="1" id="KW-1133">Transmembrane helix</keyword>
<organism evidence="3 4">
    <name type="scientific">Candidatus Gottesmanbacteria bacterium RBG_16_52_11</name>
    <dbReference type="NCBI Taxonomy" id="1798374"/>
    <lineage>
        <taxon>Bacteria</taxon>
        <taxon>Candidatus Gottesmaniibacteriota</taxon>
    </lineage>
</organism>